<keyword evidence="2" id="KW-0472">Membrane</keyword>
<protein>
    <recommendedName>
        <fullName evidence="5">Mating-type alpha-pheromone receptor PreB</fullName>
    </recommendedName>
</protein>
<dbReference type="STRING" id="321146.A0A139HNH9"/>
<evidence type="ECO:0000313" key="4">
    <source>
        <dbReference type="Proteomes" id="UP000070133"/>
    </source>
</evidence>
<feature type="transmembrane region" description="Helical" evidence="2">
    <location>
        <begin position="206"/>
        <end position="231"/>
    </location>
</feature>
<keyword evidence="4" id="KW-1185">Reference proteome</keyword>
<dbReference type="OrthoDB" id="5402633at2759"/>
<dbReference type="GO" id="GO:0004932">
    <property type="term" value="F:mating-type factor pheromone receptor activity"/>
    <property type="evidence" value="ECO:0007669"/>
    <property type="project" value="InterPro"/>
</dbReference>
<dbReference type="EMBL" id="LFZN01000025">
    <property type="protein sequence ID" value="KXT03967.1"/>
    <property type="molecule type" value="Genomic_DNA"/>
</dbReference>
<comment type="caution">
    <text evidence="3">The sequence shown here is derived from an EMBL/GenBank/DDBJ whole genome shotgun (WGS) entry which is preliminary data.</text>
</comment>
<dbReference type="PANTHER" id="PTHR28009:SF1">
    <property type="entry name" value="PHEROMONE ALPHA FACTOR RECEPTOR"/>
    <property type="match status" value="1"/>
</dbReference>
<feature type="transmembrane region" description="Helical" evidence="2">
    <location>
        <begin position="275"/>
        <end position="293"/>
    </location>
</feature>
<evidence type="ECO:0000256" key="1">
    <source>
        <dbReference type="SAM" id="MobiDB-lite"/>
    </source>
</evidence>
<keyword evidence="2" id="KW-0812">Transmembrane</keyword>
<evidence type="ECO:0008006" key="5">
    <source>
        <dbReference type="Google" id="ProtNLM"/>
    </source>
</evidence>
<accession>A0A139HNH9</accession>
<dbReference type="PANTHER" id="PTHR28009">
    <property type="entry name" value="PHEROMONE ALPHA FACTOR RECEPTOR"/>
    <property type="match status" value="1"/>
</dbReference>
<dbReference type="InterPro" id="IPR027458">
    <property type="entry name" value="STE2_TM1-TM2_sf"/>
</dbReference>
<name>A0A139HNH9_9PEZI</name>
<organism evidence="3 4">
    <name type="scientific">Pseudocercospora eumusae</name>
    <dbReference type="NCBI Taxonomy" id="321146"/>
    <lineage>
        <taxon>Eukaryota</taxon>
        <taxon>Fungi</taxon>
        <taxon>Dikarya</taxon>
        <taxon>Ascomycota</taxon>
        <taxon>Pezizomycotina</taxon>
        <taxon>Dothideomycetes</taxon>
        <taxon>Dothideomycetidae</taxon>
        <taxon>Mycosphaerellales</taxon>
        <taxon>Mycosphaerellaceae</taxon>
        <taxon>Pseudocercospora</taxon>
    </lineage>
</organism>
<dbReference type="AlphaFoldDB" id="A0A139HNH9"/>
<feature type="region of interest" description="Disordered" evidence="1">
    <location>
        <begin position="337"/>
        <end position="358"/>
    </location>
</feature>
<reference evidence="3 4" key="1">
    <citation type="submission" date="2015-07" db="EMBL/GenBank/DDBJ databases">
        <title>Comparative genomics of the Sigatoka disease complex on banana suggests a link between parallel evolutionary changes in Pseudocercospora fijiensis and Pseudocercospora eumusae and increased virulence on the banana host.</title>
        <authorList>
            <person name="Chang T.-C."/>
            <person name="Salvucci A."/>
            <person name="Crous P.W."/>
            <person name="Stergiopoulos I."/>
        </authorList>
    </citation>
    <scope>NUCLEOTIDE SEQUENCE [LARGE SCALE GENOMIC DNA]</scope>
    <source>
        <strain evidence="3 4">CBS 114824</strain>
    </source>
</reference>
<keyword evidence="2" id="KW-1133">Transmembrane helix</keyword>
<feature type="transmembrane region" description="Helical" evidence="2">
    <location>
        <begin position="125"/>
        <end position="149"/>
    </location>
</feature>
<feature type="transmembrane region" description="Helical" evidence="2">
    <location>
        <begin position="48"/>
        <end position="71"/>
    </location>
</feature>
<proteinExistence type="predicted"/>
<dbReference type="CDD" id="cd14939">
    <property type="entry name" value="7tmD_STE2"/>
    <property type="match status" value="1"/>
</dbReference>
<feature type="transmembrane region" description="Helical" evidence="2">
    <location>
        <begin position="243"/>
        <end position="263"/>
    </location>
</feature>
<evidence type="ECO:0000256" key="2">
    <source>
        <dbReference type="SAM" id="Phobius"/>
    </source>
</evidence>
<feature type="compositionally biased region" description="Polar residues" evidence="1">
    <location>
        <begin position="343"/>
        <end position="354"/>
    </location>
</feature>
<gene>
    <name evidence="3" type="ORF">AC578_9316</name>
</gene>
<dbReference type="Proteomes" id="UP000070133">
    <property type="component" value="Unassembled WGS sequence"/>
</dbReference>
<dbReference type="GO" id="GO:0000750">
    <property type="term" value="P:pheromone-dependent signal transduction involved in conjugation with cellular fusion"/>
    <property type="evidence" value="ECO:0007669"/>
    <property type="project" value="TreeGrafter"/>
</dbReference>
<dbReference type="InterPro" id="IPR000366">
    <property type="entry name" value="GPCR_STE2"/>
</dbReference>
<feature type="transmembrane region" description="Helical" evidence="2">
    <location>
        <begin position="161"/>
        <end position="186"/>
    </location>
</feature>
<dbReference type="Gene3D" id="1.10.287.920">
    <property type="entry name" value="Pheromone alpha factor receptor"/>
    <property type="match status" value="1"/>
</dbReference>
<evidence type="ECO:0000313" key="3">
    <source>
        <dbReference type="EMBL" id="KXT03967.1"/>
    </source>
</evidence>
<feature type="transmembrane region" description="Helical" evidence="2">
    <location>
        <begin position="83"/>
        <end position="105"/>
    </location>
</feature>
<sequence length="410" mass="45157">MAGEIPDSAWDLAPGFDPYEQHFSVTMPDGQTQVDLVMRAIITFQKTIVIMGIIYGIQIGVSILLLTILAVMTRPEKRRSVIFFLNLAALVLIFVRSVITCTALQGPFYNLYNWSLGYYQHVGEAIRVGIACEVMNFLVIVTIELSLLFQVRIVCCTLKTSLRLLVTAVTTLVAVVVCGIRFATMIVNAKIGISQVDTKGPAERALVSTMASATNISVICSIIFFSAIFCAKLGHAIYQRRTMGMKQFGPMQIIFVMGCQTLFIPGKCHQSPEPLLVLTFFPVIFGLLTYFVVQFSQIYSLMPMIVATFLPLSSMWASTNTKSDNIAAPHQVKRNRDVVVSPHTKTAGSSGNYTSDKELLGDSTLVGDGDSPTKASHIGSDRDSVDFEIQKMGGYDQKIHVDRTYTVRSD</sequence>
<dbReference type="GO" id="GO:0038038">
    <property type="term" value="C:G protein-coupled receptor homodimeric complex"/>
    <property type="evidence" value="ECO:0007669"/>
    <property type="project" value="TreeGrafter"/>
</dbReference>
<dbReference type="PRINTS" id="PR00250">
    <property type="entry name" value="GPCRSTE2"/>
</dbReference>
<dbReference type="Pfam" id="PF02116">
    <property type="entry name" value="STE2"/>
    <property type="match status" value="1"/>
</dbReference>